<proteinExistence type="predicted"/>
<name>A0A6I8M5I4_9PSEU</name>
<evidence type="ECO:0000313" key="2">
    <source>
        <dbReference type="Proteomes" id="UP000399805"/>
    </source>
</evidence>
<evidence type="ECO:0000313" key="1">
    <source>
        <dbReference type="EMBL" id="VVJ23268.1"/>
    </source>
</evidence>
<organism evidence="1 2">
    <name type="scientific">Amycolatopsis camponoti</name>
    <dbReference type="NCBI Taxonomy" id="2606593"/>
    <lineage>
        <taxon>Bacteria</taxon>
        <taxon>Bacillati</taxon>
        <taxon>Actinomycetota</taxon>
        <taxon>Actinomycetes</taxon>
        <taxon>Pseudonocardiales</taxon>
        <taxon>Pseudonocardiaceae</taxon>
        <taxon>Amycolatopsis</taxon>
    </lineage>
</organism>
<sequence length="38" mass="4399">MKTTEARDRHGLARVTRVTDNRRVTFSARRCLLGEEVP</sequence>
<accession>A0A6I8M5I4</accession>
<keyword evidence="2" id="KW-1185">Reference proteome</keyword>
<gene>
    <name evidence="1" type="ORF">AA23TX_08168</name>
</gene>
<dbReference type="EMBL" id="CABVGP010000003">
    <property type="protein sequence ID" value="VVJ23268.1"/>
    <property type="molecule type" value="Genomic_DNA"/>
</dbReference>
<dbReference type="AlphaFoldDB" id="A0A6I8M5I4"/>
<protein>
    <submittedName>
        <fullName evidence="1">Uncharacterized protein</fullName>
    </submittedName>
</protein>
<reference evidence="1 2" key="1">
    <citation type="submission" date="2019-09" db="EMBL/GenBank/DDBJ databases">
        <authorList>
            <person name="Leyn A S."/>
        </authorList>
    </citation>
    <scope>NUCLEOTIDE SEQUENCE [LARGE SCALE GENOMIC DNA]</scope>
    <source>
        <strain evidence="1">AA231_1</strain>
    </source>
</reference>
<dbReference type="Proteomes" id="UP000399805">
    <property type="component" value="Unassembled WGS sequence"/>
</dbReference>